<accession>A0A285T6G9</accession>
<dbReference type="PANTHER" id="PTHR43471:SF1">
    <property type="entry name" value="ABC TRANSPORTER PERMEASE PROTEIN NOSY-RELATED"/>
    <property type="match status" value="1"/>
</dbReference>
<keyword evidence="1" id="KW-1133">Transmembrane helix</keyword>
<feature type="transmembrane region" description="Helical" evidence="1">
    <location>
        <begin position="184"/>
        <end position="207"/>
    </location>
</feature>
<dbReference type="GO" id="GO:0140359">
    <property type="term" value="F:ABC-type transporter activity"/>
    <property type="evidence" value="ECO:0007669"/>
    <property type="project" value="InterPro"/>
</dbReference>
<feature type="transmembrane region" description="Helical" evidence="1">
    <location>
        <begin position="30"/>
        <end position="49"/>
    </location>
</feature>
<evidence type="ECO:0000313" key="3">
    <source>
        <dbReference type="Proteomes" id="UP000219111"/>
    </source>
</evidence>
<protein>
    <submittedName>
        <fullName evidence="2">Cu-processing system permease protein</fullName>
    </submittedName>
</protein>
<name>A0A285T6G9_9RHOB</name>
<dbReference type="Proteomes" id="UP000219111">
    <property type="component" value="Unassembled WGS sequence"/>
</dbReference>
<keyword evidence="3" id="KW-1185">Reference proteome</keyword>
<sequence>MSATLAPANLAPAILALAKAEFRIATRNRWLAIAAGLMVIFALILTAAGSGPSGSLGTDRLSVTVASLTSLSVYLVPLIALLLSFDAVAGEAERGTLPLILTYPIGRGPILAGKALAHLAILTLALIAGYGTAGVAAVLLDPTSGAGLGALLRLIWTSVALGATFLGLGYAISARAKRPSAAAGGAVGLWLLAVVLYDLALLAAVVADNGGAFTTQVFPLTLLANPADAFRLFNLAAAQAGAAASGVAAAAGAVPLWQSAASLLLWPALAGALALVSFRKVTP</sequence>
<gene>
    <name evidence="2" type="ORF">SAMN05877831_11540</name>
</gene>
<feature type="transmembrane region" description="Helical" evidence="1">
    <location>
        <begin position="256"/>
        <end position="278"/>
    </location>
</feature>
<dbReference type="EMBL" id="OBMT01000015">
    <property type="protein sequence ID" value="SOC16974.1"/>
    <property type="molecule type" value="Genomic_DNA"/>
</dbReference>
<dbReference type="Pfam" id="PF12679">
    <property type="entry name" value="ABC2_membrane_2"/>
    <property type="match status" value="1"/>
</dbReference>
<keyword evidence="1" id="KW-0812">Transmembrane</keyword>
<reference evidence="3" key="1">
    <citation type="submission" date="2017-08" db="EMBL/GenBank/DDBJ databases">
        <authorList>
            <person name="Varghese N."/>
            <person name="Submissions S."/>
        </authorList>
    </citation>
    <scope>NUCLEOTIDE SEQUENCE [LARGE SCALE GENOMIC DNA]</scope>
    <source>
        <strain evidence="3">JA276</strain>
    </source>
</reference>
<organism evidence="2 3">
    <name type="scientific">Rhodobacter maris</name>
    <dbReference type="NCBI Taxonomy" id="446682"/>
    <lineage>
        <taxon>Bacteria</taxon>
        <taxon>Pseudomonadati</taxon>
        <taxon>Pseudomonadota</taxon>
        <taxon>Alphaproteobacteria</taxon>
        <taxon>Rhodobacterales</taxon>
        <taxon>Rhodobacter group</taxon>
        <taxon>Rhodobacter</taxon>
    </lineage>
</organism>
<dbReference type="AlphaFoldDB" id="A0A285T6G9"/>
<feature type="transmembrane region" description="Helical" evidence="1">
    <location>
        <begin position="61"/>
        <end position="83"/>
    </location>
</feature>
<evidence type="ECO:0000313" key="2">
    <source>
        <dbReference type="EMBL" id="SOC16974.1"/>
    </source>
</evidence>
<dbReference type="PANTHER" id="PTHR43471">
    <property type="entry name" value="ABC TRANSPORTER PERMEASE"/>
    <property type="match status" value="1"/>
</dbReference>
<feature type="transmembrane region" description="Helical" evidence="1">
    <location>
        <begin position="151"/>
        <end position="172"/>
    </location>
</feature>
<proteinExistence type="predicted"/>
<keyword evidence="1" id="KW-0472">Membrane</keyword>
<feature type="transmembrane region" description="Helical" evidence="1">
    <location>
        <begin position="119"/>
        <end position="139"/>
    </location>
</feature>
<dbReference type="OrthoDB" id="9805862at2"/>
<dbReference type="RefSeq" id="WP_097071096.1">
    <property type="nucleotide sequence ID" value="NZ_OBMT01000015.1"/>
</dbReference>
<dbReference type="GO" id="GO:0005886">
    <property type="term" value="C:plasma membrane"/>
    <property type="evidence" value="ECO:0007669"/>
    <property type="project" value="UniProtKB-SubCell"/>
</dbReference>
<evidence type="ECO:0000256" key="1">
    <source>
        <dbReference type="SAM" id="Phobius"/>
    </source>
</evidence>